<dbReference type="PANTHER" id="PTHR30151">
    <property type="entry name" value="ALKANE SULFONATE ABC TRANSPORTER-RELATED, MEMBRANE SUBUNIT"/>
    <property type="match status" value="1"/>
</dbReference>
<evidence type="ECO:0000256" key="3">
    <source>
        <dbReference type="ARBA" id="ARBA00022475"/>
    </source>
</evidence>
<keyword evidence="2 7" id="KW-0813">Transport</keyword>
<keyword evidence="3" id="KW-1003">Cell membrane</keyword>
<keyword evidence="10" id="KW-1185">Reference proteome</keyword>
<keyword evidence="4 7" id="KW-0812">Transmembrane</keyword>
<evidence type="ECO:0000259" key="8">
    <source>
        <dbReference type="PROSITE" id="PS50928"/>
    </source>
</evidence>
<dbReference type="PANTHER" id="PTHR30151:SF20">
    <property type="entry name" value="ABC TRANSPORTER PERMEASE PROTEIN HI_0355-RELATED"/>
    <property type="match status" value="1"/>
</dbReference>
<feature type="transmembrane region" description="Helical" evidence="7">
    <location>
        <begin position="107"/>
        <end position="131"/>
    </location>
</feature>
<sequence length="305" mass="32412">MKSLIAVLTVLAAIIALWYAACVPMNIKGVLDQAERAGAEVTPATAKARRDMSEIGLVAKNTFAINETWVQDRPRLPAPHQVAVELWETTVEKKITSKRSLIYHAQVTLSATLLGFAIGTGLGILLAVGIVHSRVMDMSVMPWAIVSQTIPIIALAPMIIVVLYSIGVQGIIPKAVISAYLSFFPVVVGMVKGLRAPDAMQLDLLKTYNANTNQGFWKLRLPSSMPYLFASLKIGIAASLVGAIVGELPTGAVAGLGARLLAGSYYGQTVQIWSALFAAAILAAALVALLGLIEKLVLNRMGVRA</sequence>
<dbReference type="RefSeq" id="WP_222507415.1">
    <property type="nucleotide sequence ID" value="NZ_JAHVJA010000001.1"/>
</dbReference>
<keyword evidence="6 7" id="KW-0472">Membrane</keyword>
<comment type="subcellular location">
    <subcellularLocation>
        <location evidence="1 7">Cell membrane</location>
        <topology evidence="1 7">Multi-pass membrane protein</topology>
    </subcellularLocation>
</comment>
<feature type="transmembrane region" description="Helical" evidence="7">
    <location>
        <begin position="143"/>
        <end position="165"/>
    </location>
</feature>
<dbReference type="CDD" id="cd06261">
    <property type="entry name" value="TM_PBP2"/>
    <property type="match status" value="1"/>
</dbReference>
<evidence type="ECO:0000256" key="6">
    <source>
        <dbReference type="ARBA" id="ARBA00023136"/>
    </source>
</evidence>
<protein>
    <submittedName>
        <fullName evidence="9">ABC transporter permease</fullName>
    </submittedName>
</protein>
<evidence type="ECO:0000256" key="2">
    <source>
        <dbReference type="ARBA" id="ARBA00022448"/>
    </source>
</evidence>
<accession>A0ABS7NBP7</accession>
<dbReference type="Gene3D" id="1.10.3720.10">
    <property type="entry name" value="MetI-like"/>
    <property type="match status" value="1"/>
</dbReference>
<name>A0ABS7NBP7_9RHOB</name>
<dbReference type="Proteomes" id="UP000766629">
    <property type="component" value="Unassembled WGS sequence"/>
</dbReference>
<organism evidence="9 10">
    <name type="scientific">Leisingera daeponensis</name>
    <dbReference type="NCBI Taxonomy" id="405746"/>
    <lineage>
        <taxon>Bacteria</taxon>
        <taxon>Pseudomonadati</taxon>
        <taxon>Pseudomonadota</taxon>
        <taxon>Alphaproteobacteria</taxon>
        <taxon>Rhodobacterales</taxon>
        <taxon>Roseobacteraceae</taxon>
        <taxon>Leisingera</taxon>
    </lineage>
</organism>
<evidence type="ECO:0000256" key="5">
    <source>
        <dbReference type="ARBA" id="ARBA00022989"/>
    </source>
</evidence>
<feature type="transmembrane region" description="Helical" evidence="7">
    <location>
        <begin position="272"/>
        <end position="293"/>
    </location>
</feature>
<reference evidence="9 10" key="1">
    <citation type="submission" date="2021-06" db="EMBL/GenBank/DDBJ databases">
        <title>50 bacteria genomes isolated from Dapeng, Shenzhen, China.</title>
        <authorList>
            <person name="Zheng W."/>
            <person name="Yu S."/>
            <person name="Huang Y."/>
        </authorList>
    </citation>
    <scope>NUCLEOTIDE SEQUENCE [LARGE SCALE GENOMIC DNA]</scope>
    <source>
        <strain evidence="9 10">DP1N14-2</strain>
    </source>
</reference>
<comment type="similarity">
    <text evidence="7">Belongs to the binding-protein-dependent transport system permease family.</text>
</comment>
<proteinExistence type="inferred from homology"/>
<evidence type="ECO:0000313" key="10">
    <source>
        <dbReference type="Proteomes" id="UP000766629"/>
    </source>
</evidence>
<dbReference type="InterPro" id="IPR000515">
    <property type="entry name" value="MetI-like"/>
</dbReference>
<evidence type="ECO:0000256" key="7">
    <source>
        <dbReference type="RuleBase" id="RU363032"/>
    </source>
</evidence>
<evidence type="ECO:0000313" key="9">
    <source>
        <dbReference type="EMBL" id="MBY6138630.1"/>
    </source>
</evidence>
<keyword evidence="5 7" id="KW-1133">Transmembrane helix</keyword>
<evidence type="ECO:0000256" key="4">
    <source>
        <dbReference type="ARBA" id="ARBA00022692"/>
    </source>
</evidence>
<dbReference type="InterPro" id="IPR035906">
    <property type="entry name" value="MetI-like_sf"/>
</dbReference>
<feature type="transmembrane region" description="Helical" evidence="7">
    <location>
        <begin position="227"/>
        <end position="252"/>
    </location>
</feature>
<feature type="domain" description="ABC transmembrane type-1" evidence="8">
    <location>
        <begin position="101"/>
        <end position="294"/>
    </location>
</feature>
<dbReference type="PROSITE" id="PS50928">
    <property type="entry name" value="ABC_TM1"/>
    <property type="match status" value="1"/>
</dbReference>
<dbReference type="EMBL" id="JAHVJA010000001">
    <property type="protein sequence ID" value="MBY6138630.1"/>
    <property type="molecule type" value="Genomic_DNA"/>
</dbReference>
<dbReference type="Pfam" id="PF00528">
    <property type="entry name" value="BPD_transp_1"/>
    <property type="match status" value="1"/>
</dbReference>
<gene>
    <name evidence="9" type="ORF">KUV26_04205</name>
</gene>
<dbReference type="SUPFAM" id="SSF161098">
    <property type="entry name" value="MetI-like"/>
    <property type="match status" value="1"/>
</dbReference>
<evidence type="ECO:0000256" key="1">
    <source>
        <dbReference type="ARBA" id="ARBA00004651"/>
    </source>
</evidence>
<comment type="caution">
    <text evidence="9">The sequence shown here is derived from an EMBL/GenBank/DDBJ whole genome shotgun (WGS) entry which is preliminary data.</text>
</comment>